<protein>
    <recommendedName>
        <fullName evidence="1">Glycosyltransferase 2-like domain-containing protein</fullName>
    </recommendedName>
</protein>
<dbReference type="PANTHER" id="PTHR43179">
    <property type="entry name" value="RHAMNOSYLTRANSFERASE WBBL"/>
    <property type="match status" value="1"/>
</dbReference>
<evidence type="ECO:0000313" key="2">
    <source>
        <dbReference type="EMBL" id="GAA0228643.1"/>
    </source>
</evidence>
<dbReference type="CDD" id="cd04186">
    <property type="entry name" value="GT_2_like_c"/>
    <property type="match status" value="2"/>
</dbReference>
<keyword evidence="3" id="KW-1185">Reference proteome</keyword>
<feature type="domain" description="Glycosyltransferase 2-like" evidence="1">
    <location>
        <begin position="662"/>
        <end position="846"/>
    </location>
</feature>
<feature type="domain" description="Glycosyltransferase 2-like" evidence="1">
    <location>
        <begin position="1573"/>
        <end position="1689"/>
    </location>
</feature>
<reference evidence="3" key="1">
    <citation type="journal article" date="2019" name="Int. J. Syst. Evol. Microbiol.">
        <title>The Global Catalogue of Microorganisms (GCM) 10K type strain sequencing project: providing services to taxonomists for standard genome sequencing and annotation.</title>
        <authorList>
            <consortium name="The Broad Institute Genomics Platform"/>
            <consortium name="The Broad Institute Genome Sequencing Center for Infectious Disease"/>
            <person name="Wu L."/>
            <person name="Ma J."/>
        </authorList>
    </citation>
    <scope>NUCLEOTIDE SEQUENCE [LARGE SCALE GENOMIC DNA]</scope>
    <source>
        <strain evidence="3">JCM 16240</strain>
    </source>
</reference>
<comment type="caution">
    <text evidence="2">The sequence shown here is derived from an EMBL/GenBank/DDBJ whole genome shotgun (WGS) entry which is preliminary data.</text>
</comment>
<dbReference type="Gene3D" id="3.40.50.2000">
    <property type="entry name" value="Glycogen Phosphorylase B"/>
    <property type="match status" value="2"/>
</dbReference>
<dbReference type="EMBL" id="BAAAFN010000013">
    <property type="protein sequence ID" value="GAA0228643.1"/>
    <property type="molecule type" value="Genomic_DNA"/>
</dbReference>
<dbReference type="InterPro" id="IPR001173">
    <property type="entry name" value="Glyco_trans_2-like"/>
</dbReference>
<organism evidence="2 3">
    <name type="scientific">Castellaniella daejeonensis</name>
    <dbReference type="NCBI Taxonomy" id="659013"/>
    <lineage>
        <taxon>Bacteria</taxon>
        <taxon>Pseudomonadati</taxon>
        <taxon>Pseudomonadota</taxon>
        <taxon>Betaproteobacteria</taxon>
        <taxon>Burkholderiales</taxon>
        <taxon>Alcaligenaceae</taxon>
        <taxon>Castellaniella</taxon>
    </lineage>
</organism>
<dbReference type="Gene3D" id="3.90.550.10">
    <property type="entry name" value="Spore Coat Polysaccharide Biosynthesis Protein SpsA, Chain A"/>
    <property type="match status" value="4"/>
</dbReference>
<gene>
    <name evidence="2" type="ORF">GCM10009125_17040</name>
</gene>
<dbReference type="Pfam" id="PF00535">
    <property type="entry name" value="Glycos_transf_2"/>
    <property type="match status" value="2"/>
</dbReference>
<sequence length="2187" mass="247367">MKKENSVIFLCGTEYQLLMAFILSVTTYKELNKTLVLSDNHRVSYAYAGALGSCVWDEVILADDANVNSENSLRAISAAINSDIVHFFSFGFKLHNYIFGVLAKRGKRIILTEEGLLTYYPKRAFENWVGEDIQRLDFTAGFDLGRISEIWLCEPGLYSDDMNVSLRKIDIDFFVDEFKKNDSLQKKLKDIFMINQNFSGFHGKNKFYFQQYVSKQSDPELYPILLLNNVISDLVVGDDSYIRRHPALVKTNEEEKWRGPWEVYLLLSEVLSRRWNPENQIYFSFHSSAMLGSVIFNGGRGTYFYLYKIIRKYTKKSYESVDEIVCKMAKRFPDAHIYVPENWDDLLDLLKSIAKDGVQLNFGAIPRNGDDEEQLRKLKAPAQSAWGVADWLGDRTPIASRVFALQTMLQANPDVGTLGVAVIVPEGANLQKLVKTLESLDSQYRPVDGLWLIGRDICNEVVNDGVSLLCGDAHWTQLLSARIKQGDVPDFIWILRAGDCLVPHATLLMGEYRLRNPDSLVWYVDEVECRDEKFENPMLKPDFNVDLLRSYPYVGQNLILSTAAVQAVGGLDDRVEDLAHIDLIWRLVEKVGPPAIGHVPEVLLISNQGLMGWVSDVKTMTWFPVVTQAHFVRMELDAQVQPESTLGLFRIEYPLCSQPLISIIIPTRDQFPILRDCIEGLIEHTAYANYELLVVDNCSVDSDANEFLTKLASMKLDRVRVLRWPKAFNFAAINNFAVEQARGDVLLFLNNDIQFSSRTRSDWLERLLRLVLRPEVGMAGPRLDLLDGRVDQCGQVLGLDNCVGLAFRGENSSKQGYMYRLVVQQNVSALSASCLMMRREVFEELGGFDAQNFPIFYADTDLCMKATQAGYLLALEPDVGLFHMGGATRLLPEKFGLAARADDQQRDSLYARWLPLLARDPYYHPAFGKLSPGFYLSQDASRIQKPLPGRPLPVVLAAHADWQGCGHYRILHPFKAMANELRFEGGVKHGDFHFADVADIQPDVIVLQGAWLNDGILAQIRRYREITGAKVVLEFDDYLPNIPTRSIYRQKLPPGLIRNMRRAIERVDWLVVSTPALAQEYAEYHHDIRIARNGLHPDWWFGLSGKRRVGKKMRVGWAGGSSHTGDLAEIRSVFKELEDEVEWVFMGMKPEGVICEFHKGVPIDDYPKKLASLNLDLAVVPLEINQFNRCKSNLRLLELGACGVPVIATDIEPYRDDLPVTLVRNRHQDWVAAIRSHLADPAALATKGDALRDAVLRDWMLEGDFLDQWVHAWGGDEESAVHSPSEEEDAIAVKPGKPRADLDIWLDNRIMNESQSHLLAKYFSDHGGAPTLSVFVLGGERPEDMERTLSSLEALSGGFGPTHVFIVGEEIVGRYGALEQFQYVPARSDQERIVMVNHFASEPIGDWLLVVDAGDEFTSAGLAVLAQELLRMPSIKAAYADGMVRDHLGELIPFLRPDFNLDLLLSAPETMARHWVFRRDIFVEMGGFDPEFSDVPVFDFLLRLIDVDGVSDIVHVDEPLLISREPVMKTRQSEQTLLLRYLHNRGYQEALVSSHLPGCYRIEYGHQKNPVVSIIIPTRNQLSILVRCVDSLLGKTAYKNYEVIIVDNGSDEEDACAWLNKIEVMKNPQLRILRYPYPFNYSAMNNLAASQARGEYLVLLNNDTVIIRGDWLDALLNHAQRPEVGIVGAKLLFLDGRVQHAGVVLGLRGPADHPFIGGDPNAAGYMYRLQVDQDYSAVTAACLMIRASLYEAVGGLDEGAFKVSYNDVDLCLKVRDAGYLSVWTPHAVLMHEGSVSQTKVDKTDVQIRLQRFRSEQDALYAKWLPIIAKDPAYNQLLTVQGHGFSVDMRNEFNWRPLRWRPLPVTLSMLVDRSSSSQYRIVYPSRTFNALGLASASISDQGDWLIEAERLAPDAIVFQCQLRPDQLNVQQRLTQFSSCHKVAELDDYLLGLPRNSTYREHMPKDALKILRESLRLVDRLVVSTAPLAEALHGLHPDIRVVENRLPLNEWLSVRSLRRQGKRPRVGWGWGGDHYDDLAMLVDVVEALANEVEWVFLGACPRQIRPYAHELHPNVAVDSYPARLAGLNLDLALAPLEDTRFNQCKSNVRLLEYGMCGFPVICSDVVPYRGSLPVTRVKPRFKDWVDAIRMHLADLDASARMGDALREAVLQNWVLDERNATYWLSQWTD</sequence>
<dbReference type="SUPFAM" id="SSF53448">
    <property type="entry name" value="Nucleotide-diphospho-sugar transferases"/>
    <property type="match status" value="4"/>
</dbReference>
<dbReference type="SUPFAM" id="SSF53756">
    <property type="entry name" value="UDP-Glycosyltransferase/glycogen phosphorylase"/>
    <property type="match status" value="2"/>
</dbReference>
<proteinExistence type="predicted"/>
<evidence type="ECO:0000259" key="1">
    <source>
        <dbReference type="Pfam" id="PF00535"/>
    </source>
</evidence>
<dbReference type="RefSeq" id="WP_343820945.1">
    <property type="nucleotide sequence ID" value="NZ_BAAAFN010000013.1"/>
</dbReference>
<dbReference type="Proteomes" id="UP001501176">
    <property type="component" value="Unassembled WGS sequence"/>
</dbReference>
<dbReference type="PANTHER" id="PTHR43179:SF7">
    <property type="entry name" value="RHAMNOSYLTRANSFERASE WBBL"/>
    <property type="match status" value="1"/>
</dbReference>
<accession>A0ABP3DC19</accession>
<name>A0ABP3DC19_9BURK</name>
<evidence type="ECO:0000313" key="3">
    <source>
        <dbReference type="Proteomes" id="UP001501176"/>
    </source>
</evidence>
<dbReference type="InterPro" id="IPR029044">
    <property type="entry name" value="Nucleotide-diphossugar_trans"/>
</dbReference>